<sequence>VEQIWGVRIDKSTVTRILQTKEKWLSSNQINSIQNFKKCNGIQQIKLQGEAASANEIAIKEAIPLLQNKCAEYTCDWIYNMDETEPDYTLATRRLSALCLPNAMDVKEFLLMPEENIIYEVLEDDKIITELVNIFKNSDENNENTEESDDSIEPIIIDINTAFKSLENVQMFLLQQENSEKHKVVAVEVENTNDAAVINDDEYCTVDVGSAGAFRFDAL</sequence>
<feature type="non-terminal residue" evidence="1">
    <location>
        <position position="219"/>
    </location>
</feature>
<dbReference type="OrthoDB" id="2433378at2759"/>
<dbReference type="Proteomes" id="UP000789706">
    <property type="component" value="Unassembled WGS sequence"/>
</dbReference>
<evidence type="ECO:0000313" key="1">
    <source>
        <dbReference type="EMBL" id="CAG8536451.1"/>
    </source>
</evidence>
<reference evidence="1" key="1">
    <citation type="submission" date="2021-06" db="EMBL/GenBank/DDBJ databases">
        <authorList>
            <person name="Kallberg Y."/>
            <person name="Tangrot J."/>
            <person name="Rosling A."/>
        </authorList>
    </citation>
    <scope>NUCLEOTIDE SEQUENCE</scope>
    <source>
        <strain evidence="1">AZ414A</strain>
    </source>
</reference>
<accession>A0A9N9FJ09</accession>
<organism evidence="1 2">
    <name type="scientific">Diversispora eburnea</name>
    <dbReference type="NCBI Taxonomy" id="1213867"/>
    <lineage>
        <taxon>Eukaryota</taxon>
        <taxon>Fungi</taxon>
        <taxon>Fungi incertae sedis</taxon>
        <taxon>Mucoromycota</taxon>
        <taxon>Glomeromycotina</taxon>
        <taxon>Glomeromycetes</taxon>
        <taxon>Diversisporales</taxon>
        <taxon>Diversisporaceae</taxon>
        <taxon>Diversispora</taxon>
    </lineage>
</organism>
<comment type="caution">
    <text evidence="1">The sequence shown here is derived from an EMBL/GenBank/DDBJ whole genome shotgun (WGS) entry which is preliminary data.</text>
</comment>
<proteinExistence type="predicted"/>
<keyword evidence="2" id="KW-1185">Reference proteome</keyword>
<name>A0A9N9FJ09_9GLOM</name>
<evidence type="ECO:0000313" key="2">
    <source>
        <dbReference type="Proteomes" id="UP000789706"/>
    </source>
</evidence>
<dbReference type="EMBL" id="CAJVPK010000653">
    <property type="protein sequence ID" value="CAG8536451.1"/>
    <property type="molecule type" value="Genomic_DNA"/>
</dbReference>
<gene>
    <name evidence="1" type="ORF">DEBURN_LOCUS6397</name>
</gene>
<dbReference type="AlphaFoldDB" id="A0A9N9FJ09"/>
<protein>
    <submittedName>
        <fullName evidence="1">11517_t:CDS:1</fullName>
    </submittedName>
</protein>